<dbReference type="SUPFAM" id="SSF47144">
    <property type="entry name" value="HSC20 (HSCB), C-terminal oligomerisation domain"/>
    <property type="match status" value="1"/>
</dbReference>
<dbReference type="AlphaFoldDB" id="A0AAV2TWE6"/>
<dbReference type="SMART" id="SM00271">
    <property type="entry name" value="DnaJ"/>
    <property type="match status" value="1"/>
</dbReference>
<comment type="caution">
    <text evidence="4">The sequence shown here is derived from an EMBL/GenBank/DDBJ whole genome shotgun (WGS) entry which is preliminary data.</text>
</comment>
<dbReference type="PROSITE" id="PS50076">
    <property type="entry name" value="DNAJ_2"/>
    <property type="match status" value="1"/>
</dbReference>
<dbReference type="EMBL" id="CAXLJL010000822">
    <property type="protein sequence ID" value="CAL5141003.1"/>
    <property type="molecule type" value="Genomic_DNA"/>
</dbReference>
<dbReference type="GO" id="GO:0044571">
    <property type="term" value="P:[2Fe-2S] cluster assembly"/>
    <property type="evidence" value="ECO:0007669"/>
    <property type="project" value="InterPro"/>
</dbReference>
<dbReference type="NCBIfam" id="TIGR00714">
    <property type="entry name" value="hscB"/>
    <property type="match status" value="1"/>
</dbReference>
<dbReference type="InterPro" id="IPR036386">
    <property type="entry name" value="HscB_C_sf"/>
</dbReference>
<evidence type="ECO:0000256" key="2">
    <source>
        <dbReference type="ARBA" id="ARBA00023186"/>
    </source>
</evidence>
<dbReference type="Gene3D" id="1.10.287.110">
    <property type="entry name" value="DnaJ domain"/>
    <property type="match status" value="1"/>
</dbReference>
<evidence type="ECO:0000313" key="5">
    <source>
        <dbReference type="Proteomes" id="UP001497525"/>
    </source>
</evidence>
<protein>
    <recommendedName>
        <fullName evidence="3">J domain-containing protein</fullName>
    </recommendedName>
</protein>
<evidence type="ECO:0000313" key="4">
    <source>
        <dbReference type="EMBL" id="CAL5141003.1"/>
    </source>
</evidence>
<sequence length="302" mass="34328">MLRKIIPYALLRGKYLRTQSIVSSTKSCYSLPNVNGSFCNCSSNKLIGHLVSVNDSGKISLSANSSPCLRLFHCTSLSSRKCWECGDVLTACDCFCKCGKIQPVGQTLTYFDALGYPHPCVEIEPHELTQRFREVQKRLHPDKFTQKSSYEQKLASDASTFVNRAYSTLARPADRFQYILSLNGYTGDTTEKEKMDPSFLMEIMELNEDVHNTCKYLCNKNPGDPSPSELGERIQKLVCHISGKIEEEKKNVIRLLKESKWKDAQHTLLRYRYFLRTFEQLEARELCWKGAGVSIKLPTGPL</sequence>
<proteinExistence type="inferred from homology"/>
<comment type="similarity">
    <text evidence="1">Belongs to the HscB family.</text>
</comment>
<reference evidence="4" key="1">
    <citation type="submission" date="2024-06" db="EMBL/GenBank/DDBJ databases">
        <authorList>
            <person name="Liu X."/>
            <person name="Lenzi L."/>
            <person name="Haldenby T S."/>
            <person name="Uol C."/>
        </authorList>
    </citation>
    <scope>NUCLEOTIDE SEQUENCE</scope>
</reference>
<dbReference type="CDD" id="cd06257">
    <property type="entry name" value="DnaJ"/>
    <property type="match status" value="1"/>
</dbReference>
<keyword evidence="2" id="KW-0143">Chaperone</keyword>
<dbReference type="InterPro" id="IPR009073">
    <property type="entry name" value="HscB_oligo_C"/>
</dbReference>
<evidence type="ECO:0000256" key="1">
    <source>
        <dbReference type="ARBA" id="ARBA00010476"/>
    </source>
</evidence>
<dbReference type="PANTHER" id="PTHR14021:SF15">
    <property type="entry name" value="IRON-SULFUR CLUSTER CO-CHAPERONE PROTEIN HSCB"/>
    <property type="match status" value="1"/>
</dbReference>
<dbReference type="Proteomes" id="UP001497525">
    <property type="component" value="Unassembled WGS sequence"/>
</dbReference>
<organism evidence="4 5">
    <name type="scientific">Calicophoron daubneyi</name>
    <name type="common">Rumen fluke</name>
    <name type="synonym">Paramphistomum daubneyi</name>
    <dbReference type="NCBI Taxonomy" id="300641"/>
    <lineage>
        <taxon>Eukaryota</taxon>
        <taxon>Metazoa</taxon>
        <taxon>Spiralia</taxon>
        <taxon>Lophotrochozoa</taxon>
        <taxon>Platyhelminthes</taxon>
        <taxon>Trematoda</taxon>
        <taxon>Digenea</taxon>
        <taxon>Plagiorchiida</taxon>
        <taxon>Pronocephalata</taxon>
        <taxon>Paramphistomoidea</taxon>
        <taxon>Paramphistomidae</taxon>
        <taxon>Calicophoron</taxon>
    </lineage>
</organism>
<dbReference type="PANTHER" id="PTHR14021">
    <property type="entry name" value="IRON-SULFUR CLUSTER CO-CHAPERONE PROTEIN HSCB"/>
    <property type="match status" value="1"/>
</dbReference>
<dbReference type="Pfam" id="PF07743">
    <property type="entry name" value="HSCB_C"/>
    <property type="match status" value="1"/>
</dbReference>
<gene>
    <name evidence="4" type="ORF">CDAUBV1_LOCUS16290</name>
</gene>
<dbReference type="GO" id="GO:0001671">
    <property type="term" value="F:ATPase activator activity"/>
    <property type="evidence" value="ECO:0007669"/>
    <property type="project" value="InterPro"/>
</dbReference>
<dbReference type="InterPro" id="IPR004640">
    <property type="entry name" value="HscB"/>
</dbReference>
<accession>A0AAV2TWE6</accession>
<dbReference type="GO" id="GO:0005739">
    <property type="term" value="C:mitochondrion"/>
    <property type="evidence" value="ECO:0007669"/>
    <property type="project" value="TreeGrafter"/>
</dbReference>
<evidence type="ECO:0000259" key="3">
    <source>
        <dbReference type="PROSITE" id="PS50076"/>
    </source>
</evidence>
<name>A0AAV2TWE6_CALDB</name>
<dbReference type="Gene3D" id="1.20.1280.20">
    <property type="entry name" value="HscB, C-terminal domain"/>
    <property type="match status" value="1"/>
</dbReference>
<feature type="domain" description="J" evidence="3">
    <location>
        <begin position="109"/>
        <end position="182"/>
    </location>
</feature>
<dbReference type="InterPro" id="IPR001623">
    <property type="entry name" value="DnaJ_domain"/>
</dbReference>
<dbReference type="SUPFAM" id="SSF46565">
    <property type="entry name" value="Chaperone J-domain"/>
    <property type="match status" value="1"/>
</dbReference>
<dbReference type="InterPro" id="IPR036869">
    <property type="entry name" value="J_dom_sf"/>
</dbReference>
<dbReference type="GO" id="GO:0051259">
    <property type="term" value="P:protein complex oligomerization"/>
    <property type="evidence" value="ECO:0007669"/>
    <property type="project" value="InterPro"/>
</dbReference>
<dbReference type="GO" id="GO:0051087">
    <property type="term" value="F:protein-folding chaperone binding"/>
    <property type="evidence" value="ECO:0007669"/>
    <property type="project" value="InterPro"/>
</dbReference>